<accession>A0A8I0G3K2</accession>
<feature type="transmembrane region" description="Helical" evidence="1">
    <location>
        <begin position="377"/>
        <end position="401"/>
    </location>
</feature>
<dbReference type="Pfam" id="PF06761">
    <property type="entry name" value="IcmF-related"/>
    <property type="match status" value="1"/>
</dbReference>
<dbReference type="Proteomes" id="UP000605024">
    <property type="component" value="Unassembled WGS sequence"/>
</dbReference>
<dbReference type="AlphaFoldDB" id="A0A8I0G3K2"/>
<name>A0A8I0G3K2_CITBR</name>
<dbReference type="EMBL" id="JACXSK010000009">
    <property type="protein sequence ID" value="MBD3124302.1"/>
    <property type="molecule type" value="Genomic_DNA"/>
</dbReference>
<organism evidence="5 6">
    <name type="scientific">Citrobacter braakii</name>
    <dbReference type="NCBI Taxonomy" id="57706"/>
    <lineage>
        <taxon>Bacteria</taxon>
        <taxon>Pseudomonadati</taxon>
        <taxon>Pseudomonadota</taxon>
        <taxon>Gammaproteobacteria</taxon>
        <taxon>Enterobacterales</taxon>
        <taxon>Enterobacteriaceae</taxon>
        <taxon>Citrobacter</taxon>
        <taxon>Citrobacter freundii complex</taxon>
    </lineage>
</organism>
<evidence type="ECO:0000313" key="6">
    <source>
        <dbReference type="Proteomes" id="UP000605024"/>
    </source>
</evidence>
<evidence type="ECO:0000259" key="3">
    <source>
        <dbReference type="Pfam" id="PF06761"/>
    </source>
</evidence>
<feature type="domain" description="Type VI secretion system component TssM1 helical" evidence="4">
    <location>
        <begin position="890"/>
        <end position="995"/>
    </location>
</feature>
<dbReference type="InterPro" id="IPR053156">
    <property type="entry name" value="T6SS_TssM-like"/>
</dbReference>
<dbReference type="InterPro" id="IPR048677">
    <property type="entry name" value="TssM1_hel"/>
</dbReference>
<dbReference type="PANTHER" id="PTHR36153">
    <property type="entry name" value="INNER MEMBRANE PROTEIN-RELATED"/>
    <property type="match status" value="1"/>
</dbReference>
<dbReference type="Pfam" id="PF06744">
    <property type="entry name" value="IcmF_C"/>
    <property type="match status" value="1"/>
</dbReference>
<keyword evidence="1" id="KW-1133">Transmembrane helix</keyword>
<evidence type="ECO:0000256" key="1">
    <source>
        <dbReference type="SAM" id="Phobius"/>
    </source>
</evidence>
<dbReference type="InterPro" id="IPR009612">
    <property type="entry name" value="IcmF-rel"/>
</dbReference>
<feature type="transmembrane region" description="Helical" evidence="1">
    <location>
        <begin position="12"/>
        <end position="31"/>
    </location>
</feature>
<comment type="caution">
    <text evidence="5">The sequence shown here is derived from an EMBL/GenBank/DDBJ whole genome shotgun (WGS) entry which is preliminary data.</text>
</comment>
<feature type="domain" description="IcmF-related" evidence="3">
    <location>
        <begin position="427"/>
        <end position="743"/>
    </location>
</feature>
<dbReference type="RefSeq" id="WP_159137217.1">
    <property type="nucleotide sequence ID" value="NZ_CP099374.1"/>
</dbReference>
<evidence type="ECO:0000259" key="2">
    <source>
        <dbReference type="Pfam" id="PF06744"/>
    </source>
</evidence>
<feature type="domain" description="Type VI secretion system IcmF C-terminal" evidence="2">
    <location>
        <begin position="999"/>
        <end position="1105"/>
    </location>
</feature>
<feature type="transmembrane region" description="Helical" evidence="1">
    <location>
        <begin position="43"/>
        <end position="60"/>
    </location>
</feature>
<keyword evidence="1" id="KW-0812">Transmembrane</keyword>
<keyword evidence="1" id="KW-0472">Membrane</keyword>
<reference evidence="5" key="1">
    <citation type="submission" date="2020-09" db="EMBL/GenBank/DDBJ databases">
        <title>Characterization of IncC plasmids in Enterobacterales of food-producing animals originating from China.</title>
        <authorList>
            <person name="Zhang Y."/>
            <person name="Lei C.-W."/>
        </authorList>
    </citation>
    <scope>NUCLEOTIDE SEQUENCE</scope>
    <source>
        <strain evidence="5">CC1</strain>
    </source>
</reference>
<dbReference type="PANTHER" id="PTHR36153:SF1">
    <property type="entry name" value="TYPE VI SECRETION SYSTEM COMPONENT TSSM1"/>
    <property type="match status" value="1"/>
</dbReference>
<sequence length="1138" mass="127397">MQKSSLLRLCGLLFILVVVGLICYVVLYYYGGYFGVTTPTTRIIVITSILLALCYIFKIWQVNALKSVLGAYVPLLKYKAIAYFLLPWKSAYESNVENHTAATLDSNIFINFYSTLKDNYGRRWRAKTRILLVMGDALQVDQLVPELTSQRWVEGDGVVLIWGGKLTATPDVSLFDTIRKLHRRPLDGVVWVTHTFQQHDALLQSAPVVPLTLQQMDEAARHLLAVFTTLRWRVPLYLWSLHGAQFVPDNVTLHSATCMFPSKCTTSLCRSQLTSLAMHMAEQGTQQVTRNLRDNFLLKMANLLMPNAEAISDSLSTFFSPHRPLPLAAVILSQYAESTPSRVAHAWTRDERWRALLDSLPALPAELKAQRTGRSGIRVLTVGTAGLMLLWGAGMAVSFLANRNMITASLDQARLAGGPDKPLAERLTALSALQQTPGMLRWRQQNGVPWYYRFGLSQNDALLDALWPRYTRIAIPLLRDEAAQHLTQELTALTRLAPDSPQFAARAKIAYNQLKMYLMLSRPEQMEASFFSQALMQDWPERTGISRASWQGVGPGLWQFWGENLQAHPEWKIAADKNLISQVRTLLIRQMGIRNGEAALYQKIIEQVTPHYTDLRLEDMTGDTRADQVFYTRSSVAGVYTRQAWEEEVLPAIEKIVSNRREEMDQVLGDETHSASDPLSPQALKARLSERFFIDFADNWLDFLNSIRWKRTQTLSDAIDQLTLIADIRQSPLVALMNTLAVQGRTGLTGEALSDSLVKSAKDLFNTKEKQTIDQHAREEGPMASTFSPILALMDEQSAGQDISHLSLQTYLTRVTQVRLKLQQITNAADPQGMSQALAQTVFQGKTVDLTTTRDYGNLVAASLGQAWSGFGQTMFVQPLEQSWQQVLQPTAAGLNAQWKALIVNDWNSAFGGRYPFRDVGSEASLPLLAQYLRSDNGRIQHFLESHLSGVLHKQGSHWVADTVNAQGLVFNPAFLEAMDQLSQIADVAFIRGEAGIRFELRPGTARDVMQTDLVLDGQKLTYVNQMPTWKNVVWPADTQASGATLSWVSTNTGTRIYSDNPGTWGWIRLLEKAEITDNAGVSSGFNLRWTAQDGLPLNYTLRTEAGEGPLALLKLRDFELPEAIFIVSSKLSSEEEE</sequence>
<protein>
    <submittedName>
        <fullName evidence="5">Type VI secretion protein VasK</fullName>
    </submittedName>
</protein>
<dbReference type="InterPro" id="IPR010623">
    <property type="entry name" value="IcmF_C"/>
</dbReference>
<gene>
    <name evidence="5" type="ORF">ID160_16670</name>
</gene>
<evidence type="ECO:0000259" key="4">
    <source>
        <dbReference type="Pfam" id="PF21070"/>
    </source>
</evidence>
<proteinExistence type="predicted"/>
<evidence type="ECO:0000313" key="5">
    <source>
        <dbReference type="EMBL" id="MBD3124302.1"/>
    </source>
</evidence>
<dbReference type="Pfam" id="PF21070">
    <property type="entry name" value="IcmF_helical"/>
    <property type="match status" value="1"/>
</dbReference>